<evidence type="ECO:0000313" key="2">
    <source>
        <dbReference type="Proteomes" id="UP001172386"/>
    </source>
</evidence>
<comment type="caution">
    <text evidence="1">The sequence shown here is derived from an EMBL/GenBank/DDBJ whole genome shotgun (WGS) entry which is preliminary data.</text>
</comment>
<dbReference type="EMBL" id="JAPDRQ010000033">
    <property type="protein sequence ID" value="KAJ9660222.1"/>
    <property type="molecule type" value="Genomic_DNA"/>
</dbReference>
<protein>
    <submittedName>
        <fullName evidence="1">Uncharacterized protein</fullName>
    </submittedName>
</protein>
<evidence type="ECO:0000313" key="1">
    <source>
        <dbReference type="EMBL" id="KAJ9660222.1"/>
    </source>
</evidence>
<keyword evidence="2" id="KW-1185">Reference proteome</keyword>
<accession>A0ACC3AE39</accession>
<proteinExistence type="predicted"/>
<sequence length="490" mass="53725">MDFSPFAIAKLLIPKLPFILQTMVTNRLGWSPCSDKQDARTEIVVEIIRSVMRVSKPVGQLQAPTLRDPGIKGQMWIATAKCPAPDSHVRDAVVSGIRELGNGTETFDLPDIADVEGEWTGYRGGVDKKAPRPQLSSEREHYEHLMKETTSPVTILYFHGGAYFLLDPISHRALGSSLAKRTGGRCFSVRYRLAPQHPFPAQLVDALTAYLYLLSPPEGSFHDPVPASHIVFAGDSAGGNLSFALLLLILTLRRAGVTSVSFYGRDVPLDLPAGVSGNSPWLDIGRCMPSINANAKYDYLDPPGPTGLPLRPLQPDDIWPAKPPRAEIFCNASTMSHPICSPLAAAPEMWKGAPPVFICCGTESLEDEGTAVARRIYQSGGTVDFNLYEGMPHCFAMIFPTTVVGKECLGQWADFCKTVVSEPSKAQRVEHGRRCKPFAKAQVAYDKIDLGTMGVDDEVVKRRMTEMQKHASEREAEAVREYEKSGKAKL</sequence>
<dbReference type="Proteomes" id="UP001172386">
    <property type="component" value="Unassembled WGS sequence"/>
</dbReference>
<name>A0ACC3AE39_9EURO</name>
<gene>
    <name evidence="1" type="ORF">H2198_002728</name>
</gene>
<organism evidence="1 2">
    <name type="scientific">Neophaeococcomyces mojaviensis</name>
    <dbReference type="NCBI Taxonomy" id="3383035"/>
    <lineage>
        <taxon>Eukaryota</taxon>
        <taxon>Fungi</taxon>
        <taxon>Dikarya</taxon>
        <taxon>Ascomycota</taxon>
        <taxon>Pezizomycotina</taxon>
        <taxon>Eurotiomycetes</taxon>
        <taxon>Chaetothyriomycetidae</taxon>
        <taxon>Chaetothyriales</taxon>
        <taxon>Chaetothyriales incertae sedis</taxon>
        <taxon>Neophaeococcomyces</taxon>
    </lineage>
</organism>
<reference evidence="1" key="1">
    <citation type="submission" date="2022-10" db="EMBL/GenBank/DDBJ databases">
        <title>Culturing micro-colonial fungi from biological soil crusts in the Mojave desert and describing Neophaeococcomyces mojavensis, and introducing the new genera and species Taxawa tesnikishii.</title>
        <authorList>
            <person name="Kurbessoian T."/>
            <person name="Stajich J.E."/>
        </authorList>
    </citation>
    <scope>NUCLEOTIDE SEQUENCE</scope>
    <source>
        <strain evidence="1">JES_112</strain>
    </source>
</reference>